<dbReference type="InterPro" id="IPR050789">
    <property type="entry name" value="Diverse_Enzym_Activities"/>
</dbReference>
<dbReference type="PANTHER" id="PTHR43283">
    <property type="entry name" value="BETA-LACTAMASE-RELATED"/>
    <property type="match status" value="1"/>
</dbReference>
<keyword evidence="5" id="KW-1185">Reference proteome</keyword>
<gene>
    <name evidence="4" type="ORF">VTJ83DRAFT_6860</name>
</gene>
<evidence type="ECO:0000313" key="5">
    <source>
        <dbReference type="Proteomes" id="UP001600064"/>
    </source>
</evidence>
<keyword evidence="2" id="KW-0378">Hydrolase</keyword>
<dbReference type="Proteomes" id="UP001600064">
    <property type="component" value="Unassembled WGS sequence"/>
</dbReference>
<evidence type="ECO:0000313" key="4">
    <source>
        <dbReference type="EMBL" id="KAL2265760.1"/>
    </source>
</evidence>
<dbReference type="InterPro" id="IPR001466">
    <property type="entry name" value="Beta-lactam-related"/>
</dbReference>
<feature type="domain" description="Beta-lactamase-related" evidence="3">
    <location>
        <begin position="29"/>
        <end position="393"/>
    </location>
</feature>
<dbReference type="EMBL" id="JAZGUE010000006">
    <property type="protein sequence ID" value="KAL2265760.1"/>
    <property type="molecule type" value="Genomic_DNA"/>
</dbReference>
<dbReference type="Pfam" id="PF00144">
    <property type="entry name" value="Beta-lactamase"/>
    <property type="match status" value="1"/>
</dbReference>
<evidence type="ECO:0000256" key="2">
    <source>
        <dbReference type="ARBA" id="ARBA00022801"/>
    </source>
</evidence>
<reference evidence="4 5" key="1">
    <citation type="journal article" date="2024" name="Commun. Biol.">
        <title>Comparative genomic analysis of thermophilic fungi reveals convergent evolutionary adaptations and gene losses.</title>
        <authorList>
            <person name="Steindorff A.S."/>
            <person name="Aguilar-Pontes M.V."/>
            <person name="Robinson A.J."/>
            <person name="Andreopoulos B."/>
            <person name="LaButti K."/>
            <person name="Kuo A."/>
            <person name="Mondo S."/>
            <person name="Riley R."/>
            <person name="Otillar R."/>
            <person name="Haridas S."/>
            <person name="Lipzen A."/>
            <person name="Grimwood J."/>
            <person name="Schmutz J."/>
            <person name="Clum A."/>
            <person name="Reid I.D."/>
            <person name="Moisan M.C."/>
            <person name="Butler G."/>
            <person name="Nguyen T.T.M."/>
            <person name="Dewar K."/>
            <person name="Conant G."/>
            <person name="Drula E."/>
            <person name="Henrissat B."/>
            <person name="Hansel C."/>
            <person name="Singer S."/>
            <person name="Hutchinson M.I."/>
            <person name="de Vries R.P."/>
            <person name="Natvig D.O."/>
            <person name="Powell A.J."/>
            <person name="Tsang A."/>
            <person name="Grigoriev I.V."/>
        </authorList>
    </citation>
    <scope>NUCLEOTIDE SEQUENCE [LARGE SCALE GENOMIC DNA]</scope>
    <source>
        <strain evidence="4 5">ATCC 22073</strain>
    </source>
</reference>
<accession>A0ABR4D612</accession>
<proteinExistence type="inferred from homology"/>
<sequence length="410" mass="44247">MTPEFEARLKKAIDDGILPHAVLLASDKSGKIDYTFSYGPSSLEPGAPPVTPTTLFTLASMTKLLTSLCLLHLVHQGVLDLDEDVTSYLPTLARQPVLVGFEGGGEDDPDDPGRPIYAPRTQPITLRQLLTHSSGAGYLVTSPRLARWARAVGRPMPVPLRRSPLSGGQSVDSRFDTPLLFEPGAGWAYGCGLDWAGRLIEVLTGAYFDDFLHEKVLAPVGVPRGGVTFHPGKFSGSAPVDAFAGVAARRAGEARVAPCETEVDPDNEAFGGEGLYGGLGEYMKVLRSLLADDGRILPPDATRLLFAPLLPGDQARRMLNDEMRNPDWIPGCVPQGVEYDWSAAGLLSVGGDLGHRGKGFLQWCGAWNMVWFIDREKGVCAVFGTQISPPGDGPTREFMQEFEDLIYAQL</sequence>
<dbReference type="RefSeq" id="XP_070864487.1">
    <property type="nucleotide sequence ID" value="XM_071013618.1"/>
</dbReference>
<protein>
    <recommendedName>
        <fullName evidence="3">Beta-lactamase-related domain-containing protein</fullName>
    </recommendedName>
</protein>
<dbReference type="SUPFAM" id="SSF56601">
    <property type="entry name" value="beta-lactamase/transpeptidase-like"/>
    <property type="match status" value="1"/>
</dbReference>
<comment type="caution">
    <text evidence="4">The sequence shown here is derived from an EMBL/GenBank/DDBJ whole genome shotgun (WGS) entry which is preliminary data.</text>
</comment>
<evidence type="ECO:0000259" key="3">
    <source>
        <dbReference type="Pfam" id="PF00144"/>
    </source>
</evidence>
<dbReference type="GeneID" id="98128262"/>
<dbReference type="Gene3D" id="3.40.710.10">
    <property type="entry name" value="DD-peptidase/beta-lactamase superfamily"/>
    <property type="match status" value="1"/>
</dbReference>
<organism evidence="4 5">
    <name type="scientific">Remersonia thermophila</name>
    <dbReference type="NCBI Taxonomy" id="72144"/>
    <lineage>
        <taxon>Eukaryota</taxon>
        <taxon>Fungi</taxon>
        <taxon>Dikarya</taxon>
        <taxon>Ascomycota</taxon>
        <taxon>Pezizomycotina</taxon>
        <taxon>Sordariomycetes</taxon>
        <taxon>Sordariomycetidae</taxon>
        <taxon>Sordariales</taxon>
        <taxon>Sordariales incertae sedis</taxon>
        <taxon>Remersonia</taxon>
    </lineage>
</organism>
<comment type="similarity">
    <text evidence="1">Belongs to the class-A beta-lactamase family.</text>
</comment>
<dbReference type="PANTHER" id="PTHR43283:SF17">
    <property type="entry name" value="(LOVD), PUTATIVE (AFU_ORTHOLOGUE AFUA_5G00920)-RELATED"/>
    <property type="match status" value="1"/>
</dbReference>
<name>A0ABR4D612_9PEZI</name>
<evidence type="ECO:0000256" key="1">
    <source>
        <dbReference type="ARBA" id="ARBA00009009"/>
    </source>
</evidence>
<dbReference type="InterPro" id="IPR012338">
    <property type="entry name" value="Beta-lactam/transpept-like"/>
</dbReference>